<feature type="transmembrane region" description="Helical" evidence="7">
    <location>
        <begin position="516"/>
        <end position="539"/>
    </location>
</feature>
<keyword evidence="4 7" id="KW-0812">Transmembrane</keyword>
<dbReference type="EMBL" id="JBEXRX010000170">
    <property type="protein sequence ID" value="MEU0156300.1"/>
    <property type="molecule type" value="Genomic_DNA"/>
</dbReference>
<keyword evidence="9" id="KW-1185">Reference proteome</keyword>
<keyword evidence="6 7" id="KW-0472">Membrane</keyword>
<gene>
    <name evidence="8" type="ORF">ABZ071_31345</name>
</gene>
<reference evidence="8 9" key="1">
    <citation type="submission" date="2024-06" db="EMBL/GenBank/DDBJ databases">
        <title>The Natural Products Discovery Center: Release of the First 8490 Sequenced Strains for Exploring Actinobacteria Biosynthetic Diversity.</title>
        <authorList>
            <person name="Kalkreuter E."/>
            <person name="Kautsar S.A."/>
            <person name="Yang D."/>
            <person name="Bader C.D."/>
            <person name="Teijaro C.N."/>
            <person name="Fluegel L."/>
            <person name="Davis C.M."/>
            <person name="Simpson J.R."/>
            <person name="Lauterbach L."/>
            <person name="Steele A.D."/>
            <person name="Gui C."/>
            <person name="Meng S."/>
            <person name="Li G."/>
            <person name="Viehrig K."/>
            <person name="Ye F."/>
            <person name="Su P."/>
            <person name="Kiefer A.F."/>
            <person name="Nichols A."/>
            <person name="Cepeda A.J."/>
            <person name="Yan W."/>
            <person name="Fan B."/>
            <person name="Jiang Y."/>
            <person name="Adhikari A."/>
            <person name="Zheng C.-J."/>
            <person name="Schuster L."/>
            <person name="Cowan T.M."/>
            <person name="Smanski M.J."/>
            <person name="Chevrette M.G."/>
            <person name="De Carvalho L.P.S."/>
            <person name="Shen B."/>
        </authorList>
    </citation>
    <scope>NUCLEOTIDE SEQUENCE [LARGE SCALE GENOMIC DNA]</scope>
    <source>
        <strain evidence="8 9">NPDC006286</strain>
    </source>
</reference>
<dbReference type="GO" id="GO:0016757">
    <property type="term" value="F:glycosyltransferase activity"/>
    <property type="evidence" value="ECO:0007669"/>
    <property type="project" value="UniProtKB-KW"/>
</dbReference>
<evidence type="ECO:0000256" key="6">
    <source>
        <dbReference type="ARBA" id="ARBA00023136"/>
    </source>
</evidence>
<comment type="subcellular location">
    <subcellularLocation>
        <location evidence="1">Membrane</location>
        <topology evidence="1">Multi-pass membrane protein</topology>
    </subcellularLocation>
</comment>
<feature type="transmembrane region" description="Helical" evidence="7">
    <location>
        <begin position="65"/>
        <end position="84"/>
    </location>
</feature>
<evidence type="ECO:0000313" key="9">
    <source>
        <dbReference type="Proteomes" id="UP001550348"/>
    </source>
</evidence>
<evidence type="ECO:0000256" key="7">
    <source>
        <dbReference type="SAM" id="Phobius"/>
    </source>
</evidence>
<evidence type="ECO:0000256" key="2">
    <source>
        <dbReference type="ARBA" id="ARBA00022676"/>
    </source>
</evidence>
<evidence type="ECO:0000256" key="1">
    <source>
        <dbReference type="ARBA" id="ARBA00004141"/>
    </source>
</evidence>
<dbReference type="EC" id="2.4.-.-" evidence="8"/>
<evidence type="ECO:0000256" key="3">
    <source>
        <dbReference type="ARBA" id="ARBA00022679"/>
    </source>
</evidence>
<dbReference type="SUPFAM" id="SSF53448">
    <property type="entry name" value="Nucleotide-diphospho-sugar transferases"/>
    <property type="match status" value="1"/>
</dbReference>
<accession>A0ABV2VU31</accession>
<dbReference type="InterPro" id="IPR029044">
    <property type="entry name" value="Nucleotide-diphossugar_trans"/>
</dbReference>
<feature type="transmembrane region" description="Helical" evidence="7">
    <location>
        <begin position="491"/>
        <end position="510"/>
    </location>
</feature>
<feature type="transmembrane region" description="Helical" evidence="7">
    <location>
        <begin position="376"/>
        <end position="398"/>
    </location>
</feature>
<evidence type="ECO:0000313" key="8">
    <source>
        <dbReference type="EMBL" id="MEU0156300.1"/>
    </source>
</evidence>
<name>A0ABV2VU31_9ACTN</name>
<dbReference type="Pfam" id="PF13641">
    <property type="entry name" value="Glyco_tranf_2_3"/>
    <property type="match status" value="1"/>
</dbReference>
<dbReference type="InterPro" id="IPR050321">
    <property type="entry name" value="Glycosyltr_2/OpgH_subfam"/>
</dbReference>
<keyword evidence="3 8" id="KW-0808">Transferase</keyword>
<feature type="transmembrane region" description="Helical" evidence="7">
    <location>
        <begin position="39"/>
        <end position="59"/>
    </location>
</feature>
<protein>
    <submittedName>
        <fullName evidence="8">Glycosyltransferase</fullName>
        <ecNumber evidence="8">2.4.-.-</ecNumber>
    </submittedName>
</protein>
<evidence type="ECO:0000256" key="5">
    <source>
        <dbReference type="ARBA" id="ARBA00022989"/>
    </source>
</evidence>
<dbReference type="RefSeq" id="WP_355667821.1">
    <property type="nucleotide sequence ID" value="NZ_JBEXRX010000170.1"/>
</dbReference>
<dbReference type="PANTHER" id="PTHR43867">
    <property type="entry name" value="CELLULOSE SYNTHASE CATALYTIC SUBUNIT A [UDP-FORMING]"/>
    <property type="match status" value="1"/>
</dbReference>
<comment type="caution">
    <text evidence="8">The sequence shown here is derived from an EMBL/GenBank/DDBJ whole genome shotgun (WGS) entry which is preliminary data.</text>
</comment>
<feature type="transmembrane region" description="Helical" evidence="7">
    <location>
        <begin position="6"/>
        <end position="27"/>
    </location>
</feature>
<keyword evidence="5 7" id="KW-1133">Transmembrane helix</keyword>
<dbReference type="PANTHER" id="PTHR43867:SF4">
    <property type="entry name" value="BETA-(1-3)-GLUCOSYL TRANSFERASE"/>
    <property type="match status" value="1"/>
</dbReference>
<evidence type="ECO:0000256" key="4">
    <source>
        <dbReference type="ARBA" id="ARBA00022692"/>
    </source>
</evidence>
<dbReference type="Gene3D" id="3.90.550.10">
    <property type="entry name" value="Spore Coat Polysaccharide Biosynthesis Protein SpsA, Chain A"/>
    <property type="match status" value="1"/>
</dbReference>
<organism evidence="8 9">
    <name type="scientific">Micromonospora fulviviridis</name>
    <dbReference type="NCBI Taxonomy" id="47860"/>
    <lineage>
        <taxon>Bacteria</taxon>
        <taxon>Bacillati</taxon>
        <taxon>Actinomycetota</taxon>
        <taxon>Actinomycetes</taxon>
        <taxon>Micromonosporales</taxon>
        <taxon>Micromonosporaceae</taxon>
        <taxon>Micromonospora</taxon>
    </lineage>
</organism>
<dbReference type="Proteomes" id="UP001550348">
    <property type="component" value="Unassembled WGS sequence"/>
</dbReference>
<sequence>MTVAMSGFSLYASVGWLACQAAGAVIIMRGAALSGLGNILQASTLIAVGLATLVWQFIFAATAEVGAVTATMLWIISILGLLQFPSAMLEMLLYYDVFWQHGSDRRRLAPRGVGAPMVSVHVCSYAEPPELVIATLDALSRLTYPAFEVLVIDNNTKDEALWRPVERHCSLLGPRFRFFHIDQLPGGKPAALNFGLAQTSADADLIALVDADYIVEPDFLDRLEPYLRDPAVAFAQTRHDYRDFADNGFKNASYGEYRILFATYMKARLRWGSPIAVGTMVLFKREALEKAGGWAEFCVSEDSEIAIRLSANGYRGIYLPITLGRGVMPEAFGDYRKQRYRWTFGPTQEVRRNRRLWRVLPLRQRILYAFHGLRELSFGMGTLLEILAIAVAAFSLAATNSSAAVPWPALVAYGLILSSRGFAWSILLRREVADSTTQAIGAAICRLSLTYARARAGVRGWFTPDMPYYRTAKFKPTASWVRALKGTKAELSVAAALIVTVAAPIAVTGVPGSLFGLMAAVLLIRSVPFALAPVVALYAERWNQRAAREESEMRESALMRF</sequence>
<proteinExistence type="predicted"/>
<keyword evidence="2 8" id="KW-0328">Glycosyltransferase</keyword>